<accession>A0A0M2PZD5</accession>
<keyword evidence="2" id="KW-1185">Reference proteome</keyword>
<dbReference type="EMBL" id="AJTX02000004">
    <property type="protein sequence ID" value="KKJ00418.1"/>
    <property type="molecule type" value="Genomic_DNA"/>
</dbReference>
<protein>
    <submittedName>
        <fullName evidence="1">Uncharacterized protein</fullName>
    </submittedName>
</protein>
<reference evidence="1" key="1">
    <citation type="submission" date="2012-04" db="EMBL/GenBank/DDBJ databases">
        <authorList>
            <person name="Borisov I.G."/>
            <person name="Ivanikova N.V."/>
            <person name="Pinevich A.V."/>
        </authorList>
    </citation>
    <scope>NUCLEOTIDE SEQUENCE</scope>
    <source>
        <strain evidence="1">CALU 1027</strain>
    </source>
</reference>
<evidence type="ECO:0000313" key="1">
    <source>
        <dbReference type="EMBL" id="KKJ00418.1"/>
    </source>
</evidence>
<dbReference type="OrthoDB" id="71876at2"/>
<sequence length="159" mass="17020">MTSFNVKPSNRYPSLALGLATLATTWVAVGSGSAMAQEYYEEQVTAQLNFAASAVGLSGYDMVYDPFIDSTGAGTTDSLSVTLYKGVSYTLVGVCDEDCSDLDLELFNAKGHSIDSDYAGDDFPIVEVTPAKTSRFTLNVQMFSCSNEPCYYGIGVFAQ</sequence>
<gene>
    <name evidence="1" type="ORF">PROH_12335</name>
</gene>
<dbReference type="Proteomes" id="UP000034681">
    <property type="component" value="Unassembled WGS sequence"/>
</dbReference>
<proteinExistence type="predicted"/>
<dbReference type="Gene3D" id="2.60.120.380">
    <property type="match status" value="1"/>
</dbReference>
<dbReference type="STRING" id="317619.GCA_000332315_01257"/>
<evidence type="ECO:0000313" key="2">
    <source>
        <dbReference type="Proteomes" id="UP000034681"/>
    </source>
</evidence>
<name>A0A0M2PZD5_PROHO</name>
<dbReference type="AlphaFoldDB" id="A0A0M2PZD5"/>
<comment type="caution">
    <text evidence="1">The sequence shown here is derived from an EMBL/GenBank/DDBJ whole genome shotgun (WGS) entry which is preliminary data.</text>
</comment>
<organism evidence="1 2">
    <name type="scientific">Prochlorothrix hollandica PCC 9006 = CALU 1027</name>
    <dbReference type="NCBI Taxonomy" id="317619"/>
    <lineage>
        <taxon>Bacteria</taxon>
        <taxon>Bacillati</taxon>
        <taxon>Cyanobacteriota</taxon>
        <taxon>Cyanophyceae</taxon>
        <taxon>Prochlorotrichales</taxon>
        <taxon>Prochlorotrichaceae</taxon>
        <taxon>Prochlorothrix</taxon>
    </lineage>
</organism>
<dbReference type="eggNOG" id="ENOG503378S">
    <property type="taxonomic scope" value="Bacteria"/>
</dbReference>
<dbReference type="RefSeq" id="WP_016923734.1">
    <property type="nucleotide sequence ID" value="NZ_KB235933.1"/>
</dbReference>